<dbReference type="Proteomes" id="UP000095286">
    <property type="component" value="Unplaced"/>
</dbReference>
<reference evidence="2" key="1">
    <citation type="submission" date="2016-11" db="UniProtKB">
        <authorList>
            <consortium name="WormBaseParasite"/>
        </authorList>
    </citation>
    <scope>IDENTIFICATION</scope>
    <source>
        <strain evidence="2">KR3021</strain>
    </source>
</reference>
<protein>
    <submittedName>
        <fullName evidence="2">J domain-containing protein</fullName>
    </submittedName>
</protein>
<accession>A0AC35U280</accession>
<sequence length="361" mass="40653">MKNLLTSNLILLCCCLIYLLSVAEAGRDFYKILNVPKNANTNQIKKAYRKLAKEVHPDRNPGDETASEKFQDLGAAYEVLSDAQKRKIYDRHGEEGVNQQGGQRGGHDPFSSFFGDFFGGNGNDGDEGNVPKGADVNVDLWVTLDEVYNGNFVSIQRIKSHYQETSGHRQCNCRYEMKTQNMGNGRFQMYQVKACDQCANKKLITEKVEYNIEIEAGVEEGAEILHQGDGEPHLEGEAGDLSFKVRIEKHSVFERKGMDLYTNVTISLEQALKGFETEITHMDGHKIPVSREKITWPGARIRKKDEGMPNPTDLTSKGMLYITFDVEFPRGALTDEEKVTISQVLKQTSFQAKEYNGLQGY</sequence>
<evidence type="ECO:0000313" key="1">
    <source>
        <dbReference type="Proteomes" id="UP000095286"/>
    </source>
</evidence>
<organism evidence="1 2">
    <name type="scientific">Rhabditophanes sp. KR3021</name>
    <dbReference type="NCBI Taxonomy" id="114890"/>
    <lineage>
        <taxon>Eukaryota</taxon>
        <taxon>Metazoa</taxon>
        <taxon>Ecdysozoa</taxon>
        <taxon>Nematoda</taxon>
        <taxon>Chromadorea</taxon>
        <taxon>Rhabditida</taxon>
        <taxon>Tylenchina</taxon>
        <taxon>Panagrolaimomorpha</taxon>
        <taxon>Strongyloidoidea</taxon>
        <taxon>Alloionematidae</taxon>
        <taxon>Rhabditophanes</taxon>
    </lineage>
</organism>
<name>A0AC35U280_9BILA</name>
<dbReference type="WBParaSite" id="RSKR_0000651800.1">
    <property type="protein sequence ID" value="RSKR_0000651800.1"/>
    <property type="gene ID" value="RSKR_0000651800"/>
</dbReference>
<evidence type="ECO:0000313" key="2">
    <source>
        <dbReference type="WBParaSite" id="RSKR_0000651800.1"/>
    </source>
</evidence>
<proteinExistence type="predicted"/>